<dbReference type="InterPro" id="IPR001789">
    <property type="entry name" value="Sig_transdc_resp-reg_receiver"/>
</dbReference>
<dbReference type="GO" id="GO:0000160">
    <property type="term" value="P:phosphorelay signal transduction system"/>
    <property type="evidence" value="ECO:0007669"/>
    <property type="project" value="InterPro"/>
</dbReference>
<sequence>MYVGCGAPATKSCASAHEVRLWYDFEPTVVVAPARPRAHTLRPHDSARRPPSAAMQNSSIVVPLVSVVEDDAGVRIALGGLIRSLRLPVALYATPRGFLQSPRLAATTCLIADIELPAMTGFALYESLWAAGLRMPVIFMTGAADETYRQRAALLNAAALLEKPFLPSAMVGAIEHALALSPS</sequence>
<evidence type="ECO:0000313" key="5">
    <source>
        <dbReference type="Proteomes" id="UP000322822"/>
    </source>
</evidence>
<dbReference type="PANTHER" id="PTHR44591:SF25">
    <property type="entry name" value="CHEMOTAXIS TWO-COMPONENT RESPONSE REGULATOR"/>
    <property type="match status" value="1"/>
</dbReference>
<organism evidence="4 5">
    <name type="scientific">Cupriavidus pauculus</name>
    <dbReference type="NCBI Taxonomy" id="82633"/>
    <lineage>
        <taxon>Bacteria</taxon>
        <taxon>Pseudomonadati</taxon>
        <taxon>Pseudomonadota</taxon>
        <taxon>Betaproteobacteria</taxon>
        <taxon>Burkholderiales</taxon>
        <taxon>Burkholderiaceae</taxon>
        <taxon>Cupriavidus</taxon>
    </lineage>
</organism>
<dbReference type="Proteomes" id="UP000322822">
    <property type="component" value="Chromosome 2"/>
</dbReference>
<dbReference type="AlphaFoldDB" id="A0A5P2HB48"/>
<evidence type="ECO:0000259" key="3">
    <source>
        <dbReference type="PROSITE" id="PS50110"/>
    </source>
</evidence>
<feature type="modified residue" description="4-aspartylphosphate" evidence="2">
    <location>
        <position position="113"/>
    </location>
</feature>
<dbReference type="PROSITE" id="PS50110">
    <property type="entry name" value="RESPONSE_REGULATORY"/>
    <property type="match status" value="1"/>
</dbReference>
<dbReference type="Pfam" id="PF00072">
    <property type="entry name" value="Response_reg"/>
    <property type="match status" value="1"/>
</dbReference>
<name>A0A5P2HB48_9BURK</name>
<evidence type="ECO:0000256" key="1">
    <source>
        <dbReference type="ARBA" id="ARBA00022553"/>
    </source>
</evidence>
<protein>
    <submittedName>
        <fullName evidence="4">Response regulator</fullName>
    </submittedName>
</protein>
<dbReference type="SUPFAM" id="SSF52172">
    <property type="entry name" value="CheY-like"/>
    <property type="match status" value="1"/>
</dbReference>
<gene>
    <name evidence="4" type="ORF">FOB72_21535</name>
</gene>
<dbReference type="Gene3D" id="3.40.50.2300">
    <property type="match status" value="1"/>
</dbReference>
<dbReference type="EMBL" id="CP044067">
    <property type="protein sequence ID" value="QET04683.1"/>
    <property type="molecule type" value="Genomic_DNA"/>
</dbReference>
<dbReference type="OrthoDB" id="8964771at2"/>
<feature type="domain" description="Response regulatory" evidence="3">
    <location>
        <begin position="64"/>
        <end position="178"/>
    </location>
</feature>
<proteinExistence type="predicted"/>
<dbReference type="SMART" id="SM00448">
    <property type="entry name" value="REC"/>
    <property type="match status" value="1"/>
</dbReference>
<accession>A0A5P2HB48</accession>
<evidence type="ECO:0000313" key="4">
    <source>
        <dbReference type="EMBL" id="QET04683.1"/>
    </source>
</evidence>
<dbReference type="PANTHER" id="PTHR44591">
    <property type="entry name" value="STRESS RESPONSE REGULATOR PROTEIN 1"/>
    <property type="match status" value="1"/>
</dbReference>
<evidence type="ECO:0000256" key="2">
    <source>
        <dbReference type="PROSITE-ProRule" id="PRU00169"/>
    </source>
</evidence>
<dbReference type="InterPro" id="IPR050595">
    <property type="entry name" value="Bact_response_regulator"/>
</dbReference>
<reference evidence="4 5" key="1">
    <citation type="submission" date="2019-09" db="EMBL/GenBank/DDBJ databases">
        <title>FDA dAtabase for Regulatory Grade micrObial Sequences (FDA-ARGOS): Supporting development and validation of Infectious Disease Dx tests.</title>
        <authorList>
            <person name="Sciortino C."/>
            <person name="Tallon L."/>
            <person name="Sadzewicz L."/>
            <person name="Vavikolanu K."/>
            <person name="Mehta A."/>
            <person name="Aluvathingal J."/>
            <person name="Nadendla S."/>
            <person name="Nandy P."/>
            <person name="Geyer C."/>
            <person name="Yan Y."/>
            <person name="Sichtig H."/>
        </authorList>
    </citation>
    <scope>NUCLEOTIDE SEQUENCE [LARGE SCALE GENOMIC DNA]</scope>
    <source>
        <strain evidence="4 5">FDAARGOS_664</strain>
    </source>
</reference>
<dbReference type="InterPro" id="IPR011006">
    <property type="entry name" value="CheY-like_superfamily"/>
</dbReference>
<keyword evidence="1 2" id="KW-0597">Phosphoprotein</keyword>